<dbReference type="InterPro" id="IPR024370">
    <property type="entry name" value="PBP_domain"/>
</dbReference>
<dbReference type="Gene3D" id="3.40.190.10">
    <property type="entry name" value="Periplasmic binding protein-like II"/>
    <property type="match status" value="1"/>
</dbReference>
<feature type="coiled-coil region" evidence="1">
    <location>
        <begin position="96"/>
        <end position="123"/>
    </location>
</feature>
<evidence type="ECO:0000313" key="3">
    <source>
        <dbReference type="EMBL" id="AFJ02609.1"/>
    </source>
</evidence>
<reference evidence="3 4" key="1">
    <citation type="journal article" date="2012" name="J. Bacteriol.">
        <title>Complete genome sequences of Methylophaga sp. strain JAM1 and Methylophaga sp. strain JAM7.</title>
        <authorList>
            <person name="Villeneuve C."/>
            <person name="Martineau C."/>
            <person name="Mauffrey F."/>
            <person name="Villemur R."/>
        </authorList>
    </citation>
    <scope>NUCLEOTIDE SEQUENCE [LARGE SCALE GENOMIC DNA]</scope>
    <source>
        <strain evidence="3 4">JAM7</strain>
    </source>
</reference>
<dbReference type="SUPFAM" id="SSF53850">
    <property type="entry name" value="Periplasmic binding protein-like II"/>
    <property type="match status" value="1"/>
</dbReference>
<dbReference type="Pfam" id="PF12727">
    <property type="entry name" value="PBP_like"/>
    <property type="match status" value="1"/>
</dbReference>
<dbReference type="InterPro" id="IPR036388">
    <property type="entry name" value="WH-like_DNA-bd_sf"/>
</dbReference>
<evidence type="ECO:0000256" key="1">
    <source>
        <dbReference type="SAM" id="Coils"/>
    </source>
</evidence>
<dbReference type="PANTHER" id="PTHR38431:SF1">
    <property type="entry name" value="BLL2305 PROTEIN"/>
    <property type="match status" value="1"/>
</dbReference>
<proteinExistence type="predicted"/>
<evidence type="ECO:0000313" key="4">
    <source>
        <dbReference type="Proteomes" id="UP000009145"/>
    </source>
</evidence>
<dbReference type="AlphaFoldDB" id="I1YI66"/>
<sequence length="358" mass="40064">MEFTIDFHWQLSHGNRKKAIDPVLIALLKSIEESGSLQAAAKQAQISYRYAWGLMEKWQTELSLPLIEKHRGRGTALAPAGQYFLRAHQQLQARLMPQLSNQATQLRQQLQQLQAAQQNLRLTLFASHGLVVNALRDRLNELAIPIDLHFHGSLENLEALKTGNCDGAGFHIPIGPLGQQLTPDYLALLDPNKIQLIYLVRRQQGLIVQAGNPKSIRTLSDLARADVHFINRQQGSATRFLLDQLLRQQAINSQQIQGYSHEEFTHMAIAAIVASGVADCGFGLAAVARKFSLDFLPLVEEHYCLALPADRLQEAPFQELIRILQLPEWQRSLADLAGYDLRLSGQPVSYSDIFQSSS</sequence>
<dbReference type="PATRIC" id="fig|754477.3.peg.1440"/>
<accession>I1YI66</accession>
<dbReference type="STRING" id="754477.Q7C_1460"/>
<dbReference type="KEGG" id="mec:Q7C_1460"/>
<dbReference type="SUPFAM" id="SSF46785">
    <property type="entry name" value="Winged helix' DNA-binding domain"/>
    <property type="match status" value="1"/>
</dbReference>
<dbReference type="EMBL" id="CP003380">
    <property type="protein sequence ID" value="AFJ02609.1"/>
    <property type="molecule type" value="Genomic_DNA"/>
</dbReference>
<dbReference type="PANTHER" id="PTHR38431">
    <property type="entry name" value="BLL2305 PROTEIN"/>
    <property type="match status" value="1"/>
</dbReference>
<gene>
    <name evidence="3" type="ordered locus">Q7C_1460</name>
</gene>
<keyword evidence="1" id="KW-0175">Coiled coil</keyword>
<protein>
    <submittedName>
        <fullName evidence="3">Molybdopterin biosynthesis protein MoeA / Periplasmic molybdate-binding domain protein</fullName>
    </submittedName>
</protein>
<keyword evidence="4" id="KW-1185">Reference proteome</keyword>
<dbReference type="eggNOG" id="COG2005">
    <property type="taxonomic scope" value="Bacteria"/>
</dbReference>
<feature type="domain" description="PBP" evidence="2">
    <location>
        <begin position="145"/>
        <end position="325"/>
    </location>
</feature>
<dbReference type="Gene3D" id="1.10.10.10">
    <property type="entry name" value="Winged helix-like DNA-binding domain superfamily/Winged helix DNA-binding domain"/>
    <property type="match status" value="1"/>
</dbReference>
<organism evidence="3 4">
    <name type="scientific">Methylophaga frappieri (strain ATCC BAA-2434 / DSM 25690 / JAM7)</name>
    <dbReference type="NCBI Taxonomy" id="754477"/>
    <lineage>
        <taxon>Bacteria</taxon>
        <taxon>Pseudomonadati</taxon>
        <taxon>Pseudomonadota</taxon>
        <taxon>Gammaproteobacteria</taxon>
        <taxon>Thiotrichales</taxon>
        <taxon>Piscirickettsiaceae</taxon>
        <taxon>Methylophaga</taxon>
    </lineage>
</organism>
<name>I1YI66_METFJ</name>
<evidence type="ECO:0000259" key="2">
    <source>
        <dbReference type="Pfam" id="PF12727"/>
    </source>
</evidence>
<dbReference type="HOGENOM" id="CLU_064037_0_0_6"/>
<dbReference type="RefSeq" id="WP_014704029.1">
    <property type="nucleotide sequence ID" value="NC_017856.1"/>
</dbReference>
<dbReference type="InterPro" id="IPR036390">
    <property type="entry name" value="WH_DNA-bd_sf"/>
</dbReference>
<dbReference type="OrthoDB" id="9805928at2"/>
<dbReference type="eggNOG" id="COG1910">
    <property type="taxonomic scope" value="Bacteria"/>
</dbReference>
<dbReference type="Proteomes" id="UP000009145">
    <property type="component" value="Chromosome"/>
</dbReference>